<gene>
    <name evidence="1" type="ORF">KB213_12020</name>
</gene>
<keyword evidence="2" id="KW-1185">Reference proteome</keyword>
<dbReference type="Proteomes" id="UP000677812">
    <property type="component" value="Unassembled WGS sequence"/>
</dbReference>
<accession>A0ABS5EA38</accession>
<name>A0ABS5EA38_9PROT</name>
<protein>
    <submittedName>
        <fullName evidence="1">Uncharacterized protein</fullName>
    </submittedName>
</protein>
<dbReference type="EMBL" id="JAGRQH010000044">
    <property type="protein sequence ID" value="MBR0560765.1"/>
    <property type="molecule type" value="Genomic_DNA"/>
</dbReference>
<dbReference type="InterPro" id="IPR016039">
    <property type="entry name" value="Thiolase-like"/>
</dbReference>
<evidence type="ECO:0000313" key="2">
    <source>
        <dbReference type="Proteomes" id="UP000677812"/>
    </source>
</evidence>
<dbReference type="SUPFAM" id="SSF53901">
    <property type="entry name" value="Thiolase-like"/>
    <property type="match status" value="1"/>
</dbReference>
<organism evidence="1 2">
    <name type="scientific">Neokomagataea anthophila</name>
    <dbReference type="NCBI Taxonomy" id="2826925"/>
    <lineage>
        <taxon>Bacteria</taxon>
        <taxon>Pseudomonadati</taxon>
        <taxon>Pseudomonadota</taxon>
        <taxon>Alphaproteobacteria</taxon>
        <taxon>Acetobacterales</taxon>
        <taxon>Acetobacteraceae</taxon>
        <taxon>Neokomagataea</taxon>
    </lineage>
</organism>
<evidence type="ECO:0000313" key="1">
    <source>
        <dbReference type="EMBL" id="MBR0560765.1"/>
    </source>
</evidence>
<sequence>VKRSNDELKQLLELDAKRTYSRTALLGILAAREAASDAGIAVDRLRIGLISSTSVGGMDRSEEFYKTFKTDHSRGRLRNVIAHDCGASTE</sequence>
<proteinExistence type="predicted"/>
<comment type="caution">
    <text evidence="1">The sequence shown here is derived from an EMBL/GenBank/DDBJ whole genome shotgun (WGS) entry which is preliminary data.</text>
</comment>
<reference evidence="1 2" key="1">
    <citation type="submission" date="2021-04" db="EMBL/GenBank/DDBJ databases">
        <title>The complete genome sequence of Neokomagataea sp. TBRC 2177.</title>
        <authorList>
            <person name="Charoenyingcharoen P."/>
            <person name="Yukphan P."/>
        </authorList>
    </citation>
    <scope>NUCLEOTIDE SEQUENCE [LARGE SCALE GENOMIC DNA]</scope>
    <source>
        <strain evidence="1 2">TBRC 2177</strain>
    </source>
</reference>
<feature type="non-terminal residue" evidence="1">
    <location>
        <position position="90"/>
    </location>
</feature>
<feature type="non-terminal residue" evidence="1">
    <location>
        <position position="1"/>
    </location>
</feature>